<dbReference type="PANTHER" id="PTHR38048">
    <property type="entry name" value="EXPRESSED PROTEIN"/>
    <property type="match status" value="1"/>
</dbReference>
<reference evidence="2 3" key="1">
    <citation type="submission" date="2024-07" db="EMBL/GenBank/DDBJ databases">
        <title>Section-level genome sequencing and comparative genomics of Aspergillus sections Usti and Cavernicolus.</title>
        <authorList>
            <consortium name="Lawrence Berkeley National Laboratory"/>
            <person name="Nybo J.L."/>
            <person name="Vesth T.C."/>
            <person name="Theobald S."/>
            <person name="Frisvad J.C."/>
            <person name="Larsen T.O."/>
            <person name="Kjaerboelling I."/>
            <person name="Rothschild-Mancinelli K."/>
            <person name="Lyhne E.K."/>
            <person name="Kogle M.E."/>
            <person name="Barry K."/>
            <person name="Clum A."/>
            <person name="Na H."/>
            <person name="Ledsgaard L."/>
            <person name="Lin J."/>
            <person name="Lipzen A."/>
            <person name="Kuo A."/>
            <person name="Riley R."/>
            <person name="Mondo S."/>
            <person name="Labutti K."/>
            <person name="Haridas S."/>
            <person name="Pangalinan J."/>
            <person name="Salamov A.A."/>
            <person name="Simmons B.A."/>
            <person name="Magnuson J.K."/>
            <person name="Chen J."/>
            <person name="Drula E."/>
            <person name="Henrissat B."/>
            <person name="Wiebenga A."/>
            <person name="Lubbers R.J."/>
            <person name="Gomes A.C."/>
            <person name="Makela M.R."/>
            <person name="Stajich J."/>
            <person name="Grigoriev I.V."/>
            <person name="Mortensen U.H."/>
            <person name="De Vries R.P."/>
            <person name="Baker S.E."/>
            <person name="Andersen M.R."/>
        </authorList>
    </citation>
    <scope>NUCLEOTIDE SEQUENCE [LARGE SCALE GENOMIC DNA]</scope>
    <source>
        <strain evidence="2 3">CBS 588.65</strain>
    </source>
</reference>
<dbReference type="PANTHER" id="PTHR38048:SF2">
    <property type="entry name" value="HEMERYTHRIN-LIKE DOMAIN-CONTAINING PROTEIN"/>
    <property type="match status" value="1"/>
</dbReference>
<dbReference type="InterPro" id="IPR053206">
    <property type="entry name" value="Dimeric_xanthone_biosynth"/>
</dbReference>
<proteinExistence type="predicted"/>
<dbReference type="Gene3D" id="1.20.120.520">
    <property type="entry name" value="nmb1532 protein domain like"/>
    <property type="match status" value="1"/>
</dbReference>
<dbReference type="InterPro" id="IPR012312">
    <property type="entry name" value="Hemerythrin-like"/>
</dbReference>
<protein>
    <recommendedName>
        <fullName evidence="1">Hemerythrin-like domain-containing protein</fullName>
    </recommendedName>
</protein>
<dbReference type="EMBL" id="JBFXLT010000035">
    <property type="protein sequence ID" value="KAL2814130.1"/>
    <property type="molecule type" value="Genomic_DNA"/>
</dbReference>
<organism evidence="2 3">
    <name type="scientific">Aspergillus granulosus</name>
    <dbReference type="NCBI Taxonomy" id="176169"/>
    <lineage>
        <taxon>Eukaryota</taxon>
        <taxon>Fungi</taxon>
        <taxon>Dikarya</taxon>
        <taxon>Ascomycota</taxon>
        <taxon>Pezizomycotina</taxon>
        <taxon>Eurotiomycetes</taxon>
        <taxon>Eurotiomycetidae</taxon>
        <taxon>Eurotiales</taxon>
        <taxon>Aspergillaceae</taxon>
        <taxon>Aspergillus</taxon>
        <taxon>Aspergillus subgen. Nidulantes</taxon>
    </lineage>
</organism>
<dbReference type="Pfam" id="PF01814">
    <property type="entry name" value="Hemerythrin"/>
    <property type="match status" value="1"/>
</dbReference>
<sequence>MSIPWADQPYPLLSTELPEGHKNATPGSNSVFTSMTLAHNLTIRHLNAIYLQATGIATATDISDFLFFCKTWIDELRTHHAGEESILFPMLDEFTGIQGVMAESEEQHQAFMGGIGELEGYIQRISASTLVGEYSGNELRRIIRGFVGPLMQHLKDEPVQLLEIGERSGGDGIKRVWDMFEARLIRDGLATWDKVRISKHSNNTPYLKR</sequence>
<evidence type="ECO:0000313" key="2">
    <source>
        <dbReference type="EMBL" id="KAL2814130.1"/>
    </source>
</evidence>
<gene>
    <name evidence="2" type="ORF">BJX63DRAFT_431533</name>
</gene>
<feature type="domain" description="Hemerythrin-like" evidence="1">
    <location>
        <begin position="35"/>
        <end position="157"/>
    </location>
</feature>
<dbReference type="Proteomes" id="UP001610334">
    <property type="component" value="Unassembled WGS sequence"/>
</dbReference>
<evidence type="ECO:0000259" key="1">
    <source>
        <dbReference type="Pfam" id="PF01814"/>
    </source>
</evidence>
<dbReference type="CDD" id="cd12108">
    <property type="entry name" value="Hr-like"/>
    <property type="match status" value="1"/>
</dbReference>
<comment type="caution">
    <text evidence="2">The sequence shown here is derived from an EMBL/GenBank/DDBJ whole genome shotgun (WGS) entry which is preliminary data.</text>
</comment>
<evidence type="ECO:0000313" key="3">
    <source>
        <dbReference type="Proteomes" id="UP001610334"/>
    </source>
</evidence>
<accession>A0ABR4HF71</accession>
<keyword evidence="3" id="KW-1185">Reference proteome</keyword>
<name>A0ABR4HF71_9EURO</name>